<accession>A0AAV7TUH1</accession>
<sequence>MASDVKENKKQLGDMMQQMGSLELSGDQREKELNNYQQELLELRDGNDDLLVWMREEGVLCEIMFMNDAEVVKEKRGMSLDDGANECDDGSVENVDVPVLQKRIRKPPSYLEDFIR</sequence>
<evidence type="ECO:0000313" key="2">
    <source>
        <dbReference type="Proteomes" id="UP001066276"/>
    </source>
</evidence>
<protein>
    <submittedName>
        <fullName evidence="1">Uncharacterized protein</fullName>
    </submittedName>
</protein>
<dbReference type="Proteomes" id="UP001066276">
    <property type="component" value="Chromosome 3_2"/>
</dbReference>
<keyword evidence="2" id="KW-1185">Reference proteome</keyword>
<gene>
    <name evidence="1" type="ORF">NDU88_005615</name>
</gene>
<organism evidence="1 2">
    <name type="scientific">Pleurodeles waltl</name>
    <name type="common">Iberian ribbed newt</name>
    <dbReference type="NCBI Taxonomy" id="8319"/>
    <lineage>
        <taxon>Eukaryota</taxon>
        <taxon>Metazoa</taxon>
        <taxon>Chordata</taxon>
        <taxon>Craniata</taxon>
        <taxon>Vertebrata</taxon>
        <taxon>Euteleostomi</taxon>
        <taxon>Amphibia</taxon>
        <taxon>Batrachia</taxon>
        <taxon>Caudata</taxon>
        <taxon>Salamandroidea</taxon>
        <taxon>Salamandridae</taxon>
        <taxon>Pleurodelinae</taxon>
        <taxon>Pleurodeles</taxon>
    </lineage>
</organism>
<dbReference type="AlphaFoldDB" id="A0AAV7TUH1"/>
<reference evidence="1" key="1">
    <citation type="journal article" date="2022" name="bioRxiv">
        <title>Sequencing and chromosome-scale assembly of the giantPleurodeles waltlgenome.</title>
        <authorList>
            <person name="Brown T."/>
            <person name="Elewa A."/>
            <person name="Iarovenko S."/>
            <person name="Subramanian E."/>
            <person name="Araus A.J."/>
            <person name="Petzold A."/>
            <person name="Susuki M."/>
            <person name="Suzuki K.-i.T."/>
            <person name="Hayashi T."/>
            <person name="Toyoda A."/>
            <person name="Oliveira C."/>
            <person name="Osipova E."/>
            <person name="Leigh N.D."/>
            <person name="Simon A."/>
            <person name="Yun M.H."/>
        </authorList>
    </citation>
    <scope>NUCLEOTIDE SEQUENCE</scope>
    <source>
        <strain evidence="1">20211129_DDA</strain>
        <tissue evidence="1">Liver</tissue>
    </source>
</reference>
<name>A0AAV7TUH1_PLEWA</name>
<dbReference type="EMBL" id="JANPWB010000006">
    <property type="protein sequence ID" value="KAJ1180394.1"/>
    <property type="molecule type" value="Genomic_DNA"/>
</dbReference>
<evidence type="ECO:0000313" key="1">
    <source>
        <dbReference type="EMBL" id="KAJ1180394.1"/>
    </source>
</evidence>
<proteinExistence type="predicted"/>
<comment type="caution">
    <text evidence="1">The sequence shown here is derived from an EMBL/GenBank/DDBJ whole genome shotgun (WGS) entry which is preliminary data.</text>
</comment>